<dbReference type="Gene3D" id="2.40.10.10">
    <property type="entry name" value="Trypsin-like serine proteases"/>
    <property type="match status" value="2"/>
</dbReference>
<evidence type="ECO:0000313" key="4">
    <source>
        <dbReference type="EMBL" id="MFC4804101.1"/>
    </source>
</evidence>
<dbReference type="InterPro" id="IPR009003">
    <property type="entry name" value="Peptidase_S1_PA"/>
</dbReference>
<evidence type="ECO:0000256" key="2">
    <source>
        <dbReference type="ARBA" id="ARBA00022670"/>
    </source>
</evidence>
<organism evidence="4 5">
    <name type="scientific">Filifactor villosus</name>
    <dbReference type="NCBI Taxonomy" id="29374"/>
    <lineage>
        <taxon>Bacteria</taxon>
        <taxon>Bacillati</taxon>
        <taxon>Bacillota</taxon>
        <taxon>Clostridia</taxon>
        <taxon>Peptostreptococcales</taxon>
        <taxon>Filifactoraceae</taxon>
        <taxon>Filifactor</taxon>
    </lineage>
</organism>
<dbReference type="InterPro" id="IPR001940">
    <property type="entry name" value="Peptidase_S1C"/>
</dbReference>
<sequence>MNSIRYRHNPMELQSISSFVNIRGRESNGSKDVYFVRSLGSYQDLIADVQAADELLAQQMREGRLLYKRTDKLPVISSKADIEYYSTAYEDWIAGGRLKLQIRAIFSYPHLQERLSDACKESLTQYRAIKPGVSPSIEKNYVVKLLYRLDVFLSDMAYSGEDKRVKVITAEVDKEQDYLFFHLLTLMGMDVLLIQSGRDVPVHKHLLELSGSFVCGEFKRVELPPFQERAEDAPIQREDAPMVEQVMSRPTVYLPPRKDRKTRQTVTAGVLSQASSGVQVEKSRTEKSFEDLASLASSVVMIDVCDKTGEVISTGSGIMVARGGYILTNNHVINKGYFYAVNIEGDEKIYKTDEVIKYNTSLDLALIRIDRQLSPLVVYKGKEKLVRGQKVVAIGSPLGLFNSVSDGIISGFRVIDGVDMIQFTAPISHGSSGGAVLNMYGEVIGISTAGIDSGQNLNLAMGYEGINLFIRGFVGSNM</sequence>
<dbReference type="Pfam" id="PF13365">
    <property type="entry name" value="Trypsin_2"/>
    <property type="match status" value="1"/>
</dbReference>
<evidence type="ECO:0000256" key="3">
    <source>
        <dbReference type="ARBA" id="ARBA00022801"/>
    </source>
</evidence>
<dbReference type="InterPro" id="IPR043504">
    <property type="entry name" value="Peptidase_S1_PA_chymotrypsin"/>
</dbReference>
<dbReference type="GO" id="GO:0008233">
    <property type="term" value="F:peptidase activity"/>
    <property type="evidence" value="ECO:0007669"/>
    <property type="project" value="UniProtKB-KW"/>
</dbReference>
<dbReference type="GO" id="GO:0006508">
    <property type="term" value="P:proteolysis"/>
    <property type="evidence" value="ECO:0007669"/>
    <property type="project" value="UniProtKB-KW"/>
</dbReference>
<dbReference type="Proteomes" id="UP001595916">
    <property type="component" value="Unassembled WGS sequence"/>
</dbReference>
<keyword evidence="5" id="KW-1185">Reference proteome</keyword>
<name>A0ABV9QL58_9FIRM</name>
<comment type="similarity">
    <text evidence="1">Belongs to the peptidase S1C family.</text>
</comment>
<dbReference type="PANTHER" id="PTHR43343">
    <property type="entry name" value="PEPTIDASE S12"/>
    <property type="match status" value="1"/>
</dbReference>
<dbReference type="InterPro" id="IPR051201">
    <property type="entry name" value="Chloro_Bact_Ser_Proteases"/>
</dbReference>
<comment type="caution">
    <text evidence="4">The sequence shown here is derived from an EMBL/GenBank/DDBJ whole genome shotgun (WGS) entry which is preliminary data.</text>
</comment>
<gene>
    <name evidence="4" type="ORF">ACFO4R_03315</name>
</gene>
<dbReference type="EC" id="3.4.21.-" evidence="4"/>
<dbReference type="PANTHER" id="PTHR43343:SF3">
    <property type="entry name" value="PROTEASE DO-LIKE 8, CHLOROPLASTIC"/>
    <property type="match status" value="1"/>
</dbReference>
<dbReference type="EMBL" id="JBHSHL010000013">
    <property type="protein sequence ID" value="MFC4804101.1"/>
    <property type="molecule type" value="Genomic_DNA"/>
</dbReference>
<dbReference type="RefSeq" id="WP_379787589.1">
    <property type="nucleotide sequence ID" value="NZ_JBHSHL010000013.1"/>
</dbReference>
<keyword evidence="2 4" id="KW-0645">Protease</keyword>
<accession>A0ABV9QL58</accession>
<dbReference type="PRINTS" id="PR00834">
    <property type="entry name" value="PROTEASES2C"/>
</dbReference>
<evidence type="ECO:0000313" key="5">
    <source>
        <dbReference type="Proteomes" id="UP001595916"/>
    </source>
</evidence>
<evidence type="ECO:0000256" key="1">
    <source>
        <dbReference type="ARBA" id="ARBA00010541"/>
    </source>
</evidence>
<proteinExistence type="inferred from homology"/>
<keyword evidence="3 4" id="KW-0378">Hydrolase</keyword>
<reference evidence="5" key="1">
    <citation type="journal article" date="2019" name="Int. J. Syst. Evol. Microbiol.">
        <title>The Global Catalogue of Microorganisms (GCM) 10K type strain sequencing project: providing services to taxonomists for standard genome sequencing and annotation.</title>
        <authorList>
            <consortium name="The Broad Institute Genomics Platform"/>
            <consortium name="The Broad Institute Genome Sequencing Center for Infectious Disease"/>
            <person name="Wu L."/>
            <person name="Ma J."/>
        </authorList>
    </citation>
    <scope>NUCLEOTIDE SEQUENCE [LARGE SCALE GENOMIC DNA]</scope>
    <source>
        <strain evidence="5">CCUG 46385</strain>
    </source>
</reference>
<protein>
    <submittedName>
        <fullName evidence="4">S1C family serine protease</fullName>
        <ecNumber evidence="4">3.4.21.-</ecNumber>
    </submittedName>
</protein>
<dbReference type="SUPFAM" id="SSF50494">
    <property type="entry name" value="Trypsin-like serine proteases"/>
    <property type="match status" value="1"/>
</dbReference>